<feature type="transmembrane region" description="Helical" evidence="12">
    <location>
        <begin position="12"/>
        <end position="34"/>
    </location>
</feature>
<feature type="binding site" evidence="10">
    <location>
        <position position="410"/>
    </location>
    <ligand>
        <name>substrate</name>
    </ligand>
</feature>
<dbReference type="PANTHER" id="PTHR47371:SF3">
    <property type="entry name" value="PHOSPHOGLYCEROL TRANSFERASE I"/>
    <property type="match status" value="1"/>
</dbReference>
<evidence type="ECO:0000256" key="11">
    <source>
        <dbReference type="PIRSR" id="PIRSR005091-3"/>
    </source>
</evidence>
<dbReference type="PATRIC" id="fig|1126833.4.peg.4768"/>
<feature type="binding site" evidence="11">
    <location>
        <position position="470"/>
    </location>
    <ligand>
        <name>Mn(2+)</name>
        <dbReference type="ChEBI" id="CHEBI:29035"/>
    </ligand>
</feature>
<comment type="subcellular location">
    <subcellularLocation>
        <location evidence="1">Cell membrane</location>
        <topology evidence="1">Multi-pass membrane protein</topology>
    </subcellularLocation>
</comment>
<dbReference type="Gene3D" id="3.30.1120.170">
    <property type="match status" value="1"/>
</dbReference>
<dbReference type="InterPro" id="IPR012160">
    <property type="entry name" value="LtaS-like"/>
</dbReference>
<feature type="transmembrane region" description="Helical" evidence="12">
    <location>
        <begin position="40"/>
        <end position="60"/>
    </location>
</feature>
<evidence type="ECO:0000256" key="7">
    <source>
        <dbReference type="ARBA" id="ARBA00023136"/>
    </source>
</evidence>
<feature type="domain" description="Sulfatase N-terminal" evidence="13">
    <location>
        <begin position="244"/>
        <end position="535"/>
    </location>
</feature>
<proteinExistence type="inferred from homology"/>
<accession>A0A0D5NN70</accession>
<keyword evidence="10" id="KW-0464">Manganese</keyword>
<dbReference type="SUPFAM" id="SSF53649">
    <property type="entry name" value="Alkaline phosphatase-like"/>
    <property type="match status" value="1"/>
</dbReference>
<evidence type="ECO:0000256" key="6">
    <source>
        <dbReference type="ARBA" id="ARBA00022989"/>
    </source>
</evidence>
<feature type="transmembrane region" description="Helical" evidence="12">
    <location>
        <begin position="149"/>
        <end position="171"/>
    </location>
</feature>
<comment type="pathway">
    <text evidence="2">Cell wall biogenesis; lipoteichoic acid biosynthesis.</text>
</comment>
<dbReference type="Proteomes" id="UP000032633">
    <property type="component" value="Chromosome"/>
</dbReference>
<keyword evidence="10" id="KW-0479">Metal-binding</keyword>
<dbReference type="InterPro" id="IPR000917">
    <property type="entry name" value="Sulfatase_N"/>
</dbReference>
<dbReference type="InterPro" id="IPR050448">
    <property type="entry name" value="OpgB/LTA_synthase_biosynth"/>
</dbReference>
<keyword evidence="5 12" id="KW-0812">Transmembrane</keyword>
<evidence type="ECO:0000256" key="10">
    <source>
        <dbReference type="PIRSR" id="PIRSR005091-2"/>
    </source>
</evidence>
<sequence>MIRSFSKPSYNRTLYYAAFIVLLLKLTLLRYFLFKGVLPLPLLADALSILIPLSLLELIVPSKWKGPVYWVFNAIFSLLLFAITLYFHHFSSVPTYTALGEIKQVFAIRASVKSTISPTDFLFFVDIVLIAMYWIIRKIRGIRVPGRRPIRKSAVAATVVVALLGSGWLIMRNQSITNELALAETIGVFDYQVTAVIKAKQEAKEIASGNINETIGEINQLRSSYAYQNASNKAPLFFGATKGKNLIIVQLEAFQNFPVHLKLDGKEITPNLNKLADEGFYFPHIFQQIGQGNTSDAEFMSNTSIYPTGTIAMSTGYGNRNLPSLPKLLEQENYVTNTFHINSVGFWDRIKMYPALGFNKYYDKPYYNNDHFNDFGASDEELYRVAVEKMSEHKRQNQSFYAQIVTTSGHFPFQVPEDRKQITIPDSLEGTELGNYFTAVNYTDYAVGKLIERLKAANLWEDTTLVLYGDHFGLQPQDIDPQEAKRTLGITYDPRITRFNIPLIIHTAGSKSGQVVNQVGGQVDIMPTVANLMGISLKEKQYTAFGQDLLNIDRNVIGMRYYLPTGSFFNNDILFVPGNGFEDGSAISLKTLQPVADFSKYRSDYDYVLKLMNLSDKYVKLLPKR</sequence>
<keyword evidence="4 8" id="KW-1003">Cell membrane</keyword>
<organism evidence="14 15">
    <name type="scientific">Paenibacillus beijingensis</name>
    <dbReference type="NCBI Taxonomy" id="1126833"/>
    <lineage>
        <taxon>Bacteria</taxon>
        <taxon>Bacillati</taxon>
        <taxon>Bacillota</taxon>
        <taxon>Bacilli</taxon>
        <taxon>Bacillales</taxon>
        <taxon>Paenibacillaceae</taxon>
        <taxon>Paenibacillus</taxon>
    </lineage>
</organism>
<dbReference type="Gene3D" id="3.40.720.10">
    <property type="entry name" value="Alkaline Phosphatase, subunit A"/>
    <property type="match status" value="1"/>
</dbReference>
<keyword evidence="15" id="KW-1185">Reference proteome</keyword>
<dbReference type="GO" id="GO:0005886">
    <property type="term" value="C:plasma membrane"/>
    <property type="evidence" value="ECO:0007669"/>
    <property type="project" value="UniProtKB-SubCell"/>
</dbReference>
<dbReference type="InterPro" id="IPR017850">
    <property type="entry name" value="Alkaline_phosphatase_core_sf"/>
</dbReference>
<feature type="transmembrane region" description="Helical" evidence="12">
    <location>
        <begin position="67"/>
        <end position="87"/>
    </location>
</feature>
<evidence type="ECO:0000256" key="9">
    <source>
        <dbReference type="PIRSR" id="PIRSR005091-1"/>
    </source>
</evidence>
<evidence type="ECO:0000256" key="2">
    <source>
        <dbReference type="ARBA" id="ARBA00004936"/>
    </source>
</evidence>
<evidence type="ECO:0000256" key="5">
    <source>
        <dbReference type="ARBA" id="ARBA00022692"/>
    </source>
</evidence>
<reference evidence="14 15" key="1">
    <citation type="journal article" date="2015" name="J. Biotechnol.">
        <title>Complete genome sequence of Paenibacillus beijingensis 7188(T) (=DSM 24997(T)), a novel rhizobacterium from jujube garden soil.</title>
        <authorList>
            <person name="Kwak Y."/>
            <person name="Shin J.H."/>
        </authorList>
    </citation>
    <scope>NUCLEOTIDE SEQUENCE [LARGE SCALE GENOMIC DNA]</scope>
    <source>
        <strain evidence="14 15">DSM 24997</strain>
    </source>
</reference>
<evidence type="ECO:0000313" key="14">
    <source>
        <dbReference type="EMBL" id="AJY76706.1"/>
    </source>
</evidence>
<evidence type="ECO:0000256" key="1">
    <source>
        <dbReference type="ARBA" id="ARBA00004651"/>
    </source>
</evidence>
<reference evidence="15" key="2">
    <citation type="submission" date="2015-03" db="EMBL/GenBank/DDBJ databases">
        <title>Genome sequence of Paenibacillus beijingensis strain DSM 24997T.</title>
        <authorList>
            <person name="Kwak Y."/>
            <person name="Shin J.-H."/>
        </authorList>
    </citation>
    <scope>NUCLEOTIDE SEQUENCE [LARGE SCALE GENOMIC DNA]</scope>
    <source>
        <strain evidence="15">DSM 24997</strain>
    </source>
</reference>
<dbReference type="PANTHER" id="PTHR47371">
    <property type="entry name" value="LIPOTEICHOIC ACID SYNTHASE"/>
    <property type="match status" value="1"/>
</dbReference>
<dbReference type="PIRSF" id="PIRSF005091">
    <property type="entry name" value="Mmb_sulf_HI1246"/>
    <property type="match status" value="1"/>
</dbReference>
<evidence type="ECO:0000313" key="15">
    <source>
        <dbReference type="Proteomes" id="UP000032633"/>
    </source>
</evidence>
<feature type="binding site" evidence="11">
    <location>
        <position position="252"/>
    </location>
    <ligand>
        <name>Mn(2+)</name>
        <dbReference type="ChEBI" id="CHEBI:29035"/>
    </ligand>
</feature>
<keyword evidence="7 8" id="KW-0472">Membrane</keyword>
<feature type="binding site" evidence="11">
    <location>
        <position position="471"/>
    </location>
    <ligand>
        <name>Mn(2+)</name>
        <dbReference type="ChEBI" id="CHEBI:29035"/>
    </ligand>
</feature>
<evidence type="ECO:0000259" key="13">
    <source>
        <dbReference type="Pfam" id="PF00884"/>
    </source>
</evidence>
<dbReference type="STRING" id="1126833.VN24_21705"/>
<dbReference type="RefSeq" id="WP_045672131.1">
    <property type="nucleotide sequence ID" value="NZ_CP011058.1"/>
</dbReference>
<feature type="binding site" evidence="11">
    <location>
        <position position="294"/>
    </location>
    <ligand>
        <name>Mn(2+)</name>
        <dbReference type="ChEBI" id="CHEBI:29035"/>
    </ligand>
</feature>
<dbReference type="HOGENOM" id="CLU_021310_1_1_9"/>
<dbReference type="EMBL" id="CP011058">
    <property type="protein sequence ID" value="AJY76706.1"/>
    <property type="molecule type" value="Genomic_DNA"/>
</dbReference>
<evidence type="ECO:0000256" key="8">
    <source>
        <dbReference type="PIRNR" id="PIRNR005091"/>
    </source>
</evidence>
<keyword evidence="6 12" id="KW-1133">Transmembrane helix</keyword>
<evidence type="ECO:0000256" key="12">
    <source>
        <dbReference type="SAM" id="Phobius"/>
    </source>
</evidence>
<name>A0A0D5NN70_9BACL</name>
<gene>
    <name evidence="14" type="ORF">VN24_21705</name>
</gene>
<dbReference type="OrthoDB" id="5901192at2"/>
<comment type="similarity">
    <text evidence="3 8">Belongs to the LTA synthase family.</text>
</comment>
<feature type="active site" evidence="9">
    <location>
        <position position="294"/>
    </location>
</feature>
<feature type="transmembrane region" description="Helical" evidence="12">
    <location>
        <begin position="121"/>
        <end position="137"/>
    </location>
</feature>
<evidence type="ECO:0000256" key="3">
    <source>
        <dbReference type="ARBA" id="ARBA00009983"/>
    </source>
</evidence>
<evidence type="ECO:0000256" key="4">
    <source>
        <dbReference type="ARBA" id="ARBA00022475"/>
    </source>
</evidence>
<dbReference type="GO" id="GO:0046872">
    <property type="term" value="F:metal ion binding"/>
    <property type="evidence" value="ECO:0007669"/>
    <property type="project" value="UniProtKB-KW"/>
</dbReference>
<dbReference type="Pfam" id="PF00884">
    <property type="entry name" value="Sulfatase"/>
    <property type="match status" value="1"/>
</dbReference>
<dbReference type="CDD" id="cd16015">
    <property type="entry name" value="LTA_synthase"/>
    <property type="match status" value="1"/>
</dbReference>
<protein>
    <submittedName>
        <fullName evidence="14">Sulfatase</fullName>
    </submittedName>
</protein>
<dbReference type="AlphaFoldDB" id="A0A0D5NN70"/>
<dbReference type="KEGG" id="pbj:VN24_21705"/>